<gene>
    <name evidence="2" type="ORF">FCC1311_072342</name>
</gene>
<evidence type="ECO:0000256" key="1">
    <source>
        <dbReference type="SAM" id="MobiDB-lite"/>
    </source>
</evidence>
<dbReference type="EMBL" id="BEYU01000087">
    <property type="protein sequence ID" value="GBG31013.1"/>
    <property type="molecule type" value="Genomic_DNA"/>
</dbReference>
<sequence>MSGEAVAAAAAAAAATGPKCLAAACPGSKDIPFAVHEEALVRRLGPGADLDVVLCSLTHGVEALVAGKVPCAVKGAVGRSRLYALAAPNREVLSRATRVLMSKCGQARASSAMTRFIEIRLGNFCLFRMVFFTKFRDRTANSDFSSNWTQHVSRTFKACSLGDADTARDNFMELVKKTGAVVRLHLHHSAFLKWIAFDPTAVEFSWPNKSLCETPGPRPSSSSTTSSVSATSSESTLPLYDEVLPTHDAKRLRTTSFGGKNGDGGNQSKFERTDEPQASTDTAGMQGALEGLLSLRQSKKKPSLEASKRILIQVVEDEMGQARLSHVNCADPQQILHAALHNTIGAQRAQQFPQLQLTNNSNHEPSEYIVALHMADDALSIFKNGLSDRHPAVATSLNK</sequence>
<accession>A0A2R5GQW1</accession>
<organism evidence="2 3">
    <name type="scientific">Hondaea fermentalgiana</name>
    <dbReference type="NCBI Taxonomy" id="2315210"/>
    <lineage>
        <taxon>Eukaryota</taxon>
        <taxon>Sar</taxon>
        <taxon>Stramenopiles</taxon>
        <taxon>Bigyra</taxon>
        <taxon>Labyrinthulomycetes</taxon>
        <taxon>Thraustochytrida</taxon>
        <taxon>Thraustochytriidae</taxon>
        <taxon>Hondaea</taxon>
    </lineage>
</organism>
<comment type="caution">
    <text evidence="2">The sequence shown here is derived from an EMBL/GenBank/DDBJ whole genome shotgun (WGS) entry which is preliminary data.</text>
</comment>
<dbReference type="AlphaFoldDB" id="A0A2R5GQW1"/>
<evidence type="ECO:0000313" key="2">
    <source>
        <dbReference type="EMBL" id="GBG31013.1"/>
    </source>
</evidence>
<feature type="region of interest" description="Disordered" evidence="1">
    <location>
        <begin position="211"/>
        <end position="282"/>
    </location>
</feature>
<dbReference type="Proteomes" id="UP000241890">
    <property type="component" value="Unassembled WGS sequence"/>
</dbReference>
<reference evidence="2 3" key="1">
    <citation type="submission" date="2017-12" db="EMBL/GenBank/DDBJ databases">
        <title>Sequencing, de novo assembly and annotation of complete genome of a new Thraustochytrid species, strain FCC1311.</title>
        <authorList>
            <person name="Sedici K."/>
            <person name="Godart F."/>
            <person name="Aiese Cigliano R."/>
            <person name="Sanseverino W."/>
            <person name="Barakat M."/>
            <person name="Ortet P."/>
            <person name="Marechal E."/>
            <person name="Cagnac O."/>
            <person name="Amato A."/>
        </authorList>
    </citation>
    <scope>NUCLEOTIDE SEQUENCE [LARGE SCALE GENOMIC DNA]</scope>
</reference>
<protein>
    <submittedName>
        <fullName evidence="2">Uncharacterized protein</fullName>
    </submittedName>
</protein>
<evidence type="ECO:0000313" key="3">
    <source>
        <dbReference type="Proteomes" id="UP000241890"/>
    </source>
</evidence>
<feature type="compositionally biased region" description="Low complexity" evidence="1">
    <location>
        <begin position="220"/>
        <end position="236"/>
    </location>
</feature>
<keyword evidence="3" id="KW-1185">Reference proteome</keyword>
<proteinExistence type="predicted"/>
<name>A0A2R5GQW1_9STRA</name>
<dbReference type="InParanoid" id="A0A2R5GQW1"/>